<name>N6ZSL3_9RHOO</name>
<dbReference type="RefSeq" id="WP_004379414.1">
    <property type="nucleotide sequence ID" value="NZ_AMXF01000269.1"/>
</dbReference>
<sequence length="204" mass="21624">RRGLPRWAACAACALLLAGCQVLPERPALAATYDLGAGERGTLAHALAPARVAVSGPAWLQATSMHYRVLHSDPARRRAYADNRWAAQPPAMLALVLERRLGAGEGGGCRLQVQLDEFEQLFHAADRSEARVVARFALFPVRGNKPLASAALTVLEAAPTADARGGAAAFRVATDRLADGIAQWLTDTDRALPGGLAGEGRCRR</sequence>
<evidence type="ECO:0000313" key="2">
    <source>
        <dbReference type="EMBL" id="ENO95154.1"/>
    </source>
</evidence>
<feature type="signal peptide" evidence="1">
    <location>
        <begin position="1"/>
        <end position="30"/>
    </location>
</feature>
<gene>
    <name evidence="2" type="ORF">C667_20439</name>
</gene>
<keyword evidence="1" id="KW-0732">Signal</keyword>
<dbReference type="OrthoDB" id="5568302at2"/>
<dbReference type="SUPFAM" id="SSF159594">
    <property type="entry name" value="XCC0632-like"/>
    <property type="match status" value="1"/>
</dbReference>
<dbReference type="Gene3D" id="3.40.50.10610">
    <property type="entry name" value="ABC-type transport auxiliary lipoprotein component"/>
    <property type="match status" value="1"/>
</dbReference>
<feature type="non-terminal residue" evidence="2">
    <location>
        <position position="1"/>
    </location>
</feature>
<dbReference type="EMBL" id="AMXF01000269">
    <property type="protein sequence ID" value="ENO95154.1"/>
    <property type="molecule type" value="Genomic_DNA"/>
</dbReference>
<feature type="chain" id="PRO_5004129077" evidence="1">
    <location>
        <begin position="31"/>
        <end position="204"/>
    </location>
</feature>
<evidence type="ECO:0000313" key="3">
    <source>
        <dbReference type="Proteomes" id="UP000013047"/>
    </source>
</evidence>
<keyword evidence="3" id="KW-1185">Reference proteome</keyword>
<dbReference type="Proteomes" id="UP000013047">
    <property type="component" value="Unassembled WGS sequence"/>
</dbReference>
<organism evidence="2 3">
    <name type="scientific">Thauera phenylacetica B4P</name>
    <dbReference type="NCBI Taxonomy" id="1234382"/>
    <lineage>
        <taxon>Bacteria</taxon>
        <taxon>Pseudomonadati</taxon>
        <taxon>Pseudomonadota</taxon>
        <taxon>Betaproteobacteria</taxon>
        <taxon>Rhodocyclales</taxon>
        <taxon>Zoogloeaceae</taxon>
        <taxon>Thauera</taxon>
    </lineage>
</organism>
<protein>
    <submittedName>
        <fullName evidence="2">Uncharacterized protein</fullName>
    </submittedName>
</protein>
<comment type="caution">
    <text evidence="2">The sequence shown here is derived from an EMBL/GenBank/DDBJ whole genome shotgun (WGS) entry which is preliminary data.</text>
</comment>
<dbReference type="AlphaFoldDB" id="N6ZSL3"/>
<proteinExistence type="predicted"/>
<accession>N6ZSL3</accession>
<reference evidence="2 3" key="1">
    <citation type="submission" date="2012-09" db="EMBL/GenBank/DDBJ databases">
        <title>Draft Genome Sequences of 6 Strains from Genus Thauera.</title>
        <authorList>
            <person name="Liu B."/>
            <person name="Shapleigh J.P."/>
            <person name="Frostegard A.H."/>
        </authorList>
    </citation>
    <scope>NUCLEOTIDE SEQUENCE [LARGE SCALE GENOMIC DNA]</scope>
    <source>
        <strain evidence="2 3">B4P</strain>
    </source>
</reference>
<evidence type="ECO:0000256" key="1">
    <source>
        <dbReference type="SAM" id="SignalP"/>
    </source>
</evidence>